<gene>
    <name evidence="1" type="ORF">OCV77_10850</name>
</gene>
<name>A0ABT2T415_9FIRM</name>
<evidence type="ECO:0000313" key="2">
    <source>
        <dbReference type="Proteomes" id="UP001652432"/>
    </source>
</evidence>
<keyword evidence="2" id="KW-1185">Reference proteome</keyword>
<proteinExistence type="predicted"/>
<reference evidence="1 2" key="1">
    <citation type="journal article" date="2021" name="ISME Commun">
        <title>Automated analysis of genomic sequences facilitates high-throughput and comprehensive description of bacteria.</title>
        <authorList>
            <person name="Hitch T.C.A."/>
        </authorList>
    </citation>
    <scope>NUCLEOTIDE SEQUENCE [LARGE SCALE GENOMIC DNA]</scope>
    <source>
        <strain evidence="1 2">Sanger_18</strain>
    </source>
</reference>
<comment type="caution">
    <text evidence="1">The sequence shown here is derived from an EMBL/GenBank/DDBJ whole genome shotgun (WGS) entry which is preliminary data.</text>
</comment>
<protein>
    <submittedName>
        <fullName evidence="1">Uncharacterized protein</fullName>
    </submittedName>
</protein>
<sequence length="123" mass="13535">MKNILDKNMFFAGLKAVILAKFGEQDGAALWKKAGNYSMKLIRENKGAVKDARNVAYPMAGIYLALQEKVSKEEALKLMMDYAPSAGEAVKAKLAALTGIPGLPRIIWRNREAIMRSTGHVCH</sequence>
<accession>A0ABT2T415</accession>
<dbReference type="EMBL" id="JAOQKJ010000008">
    <property type="protein sequence ID" value="MCU6744988.1"/>
    <property type="molecule type" value="Genomic_DNA"/>
</dbReference>
<dbReference type="Proteomes" id="UP001652432">
    <property type="component" value="Unassembled WGS sequence"/>
</dbReference>
<dbReference type="RefSeq" id="WP_262575102.1">
    <property type="nucleotide sequence ID" value="NZ_JAOQKJ010000008.1"/>
</dbReference>
<evidence type="ECO:0000313" key="1">
    <source>
        <dbReference type="EMBL" id="MCU6744988.1"/>
    </source>
</evidence>
<organism evidence="1 2">
    <name type="scientific">Suilimivivens aceti</name>
    <dbReference type="NCBI Taxonomy" id="2981774"/>
    <lineage>
        <taxon>Bacteria</taxon>
        <taxon>Bacillati</taxon>
        <taxon>Bacillota</taxon>
        <taxon>Clostridia</taxon>
        <taxon>Lachnospirales</taxon>
        <taxon>Lachnospiraceae</taxon>
        <taxon>Suilimivivens</taxon>
    </lineage>
</organism>